<evidence type="ECO:0000256" key="1">
    <source>
        <dbReference type="ARBA" id="ARBA00004127"/>
    </source>
</evidence>
<dbReference type="SUPFAM" id="SSF103473">
    <property type="entry name" value="MFS general substrate transporter"/>
    <property type="match status" value="1"/>
</dbReference>
<dbReference type="InterPro" id="IPR036259">
    <property type="entry name" value="MFS_trans_sf"/>
</dbReference>
<comment type="subcellular location">
    <subcellularLocation>
        <location evidence="1">Endomembrane system</location>
        <topology evidence="1">Multi-pass membrane protein</topology>
    </subcellularLocation>
</comment>
<dbReference type="PANTHER" id="PTHR23514">
    <property type="entry name" value="BYPASS OF STOP CODON PROTEIN 6"/>
    <property type="match status" value="1"/>
</dbReference>
<evidence type="ECO:0000256" key="2">
    <source>
        <dbReference type="ARBA" id="ARBA00008335"/>
    </source>
</evidence>
<evidence type="ECO:0000256" key="3">
    <source>
        <dbReference type="ARBA" id="ARBA00022448"/>
    </source>
</evidence>
<dbReference type="OrthoDB" id="413079at2759"/>
<evidence type="ECO:0000256" key="4">
    <source>
        <dbReference type="ARBA" id="ARBA00022692"/>
    </source>
</evidence>
<keyword evidence="6 7" id="KW-0472">Membrane</keyword>
<evidence type="ECO:0000313" key="10">
    <source>
        <dbReference type="Proteomes" id="UP000230002"/>
    </source>
</evidence>
<dbReference type="GO" id="GO:0012505">
    <property type="term" value="C:endomembrane system"/>
    <property type="evidence" value="ECO:0007669"/>
    <property type="project" value="UniProtKB-SubCell"/>
</dbReference>
<dbReference type="GO" id="GO:0016020">
    <property type="term" value="C:membrane"/>
    <property type="evidence" value="ECO:0007669"/>
    <property type="project" value="TreeGrafter"/>
</dbReference>
<evidence type="ECO:0000256" key="6">
    <source>
        <dbReference type="ARBA" id="ARBA00023136"/>
    </source>
</evidence>
<feature type="transmembrane region" description="Helical" evidence="7">
    <location>
        <begin position="349"/>
        <end position="367"/>
    </location>
</feature>
<evidence type="ECO:0000256" key="7">
    <source>
        <dbReference type="SAM" id="Phobius"/>
    </source>
</evidence>
<organism evidence="9 10">
    <name type="scientific">Ganoderma sinense ZZ0214-1</name>
    <dbReference type="NCBI Taxonomy" id="1077348"/>
    <lineage>
        <taxon>Eukaryota</taxon>
        <taxon>Fungi</taxon>
        <taxon>Dikarya</taxon>
        <taxon>Basidiomycota</taxon>
        <taxon>Agaricomycotina</taxon>
        <taxon>Agaricomycetes</taxon>
        <taxon>Polyporales</taxon>
        <taxon>Polyporaceae</taxon>
        <taxon>Ganoderma</taxon>
    </lineage>
</organism>
<comment type="caution">
    <text evidence="9">The sequence shown here is derived from an EMBL/GenBank/DDBJ whole genome shotgun (WGS) entry which is preliminary data.</text>
</comment>
<dbReference type="PANTHER" id="PTHR23514:SF3">
    <property type="entry name" value="BYPASS OF STOP CODON PROTEIN 6"/>
    <property type="match status" value="1"/>
</dbReference>
<name>A0A2G8RPB2_9APHY</name>
<accession>A0A2G8RPB2</accession>
<comment type="similarity">
    <text evidence="2">Belongs to the major facilitator superfamily.</text>
</comment>
<dbReference type="EMBL" id="AYKW01000068">
    <property type="protein sequence ID" value="PIL23349.1"/>
    <property type="molecule type" value="Genomic_DNA"/>
</dbReference>
<reference evidence="9 10" key="1">
    <citation type="journal article" date="2015" name="Sci. Rep.">
        <title>Chromosome-level genome map provides insights into diverse defense mechanisms in the medicinal fungus Ganoderma sinense.</title>
        <authorList>
            <person name="Zhu Y."/>
            <person name="Xu J."/>
            <person name="Sun C."/>
            <person name="Zhou S."/>
            <person name="Xu H."/>
            <person name="Nelson D.R."/>
            <person name="Qian J."/>
            <person name="Song J."/>
            <person name="Luo H."/>
            <person name="Xiang L."/>
            <person name="Li Y."/>
            <person name="Xu Z."/>
            <person name="Ji A."/>
            <person name="Wang L."/>
            <person name="Lu S."/>
            <person name="Hayward A."/>
            <person name="Sun W."/>
            <person name="Li X."/>
            <person name="Schwartz D.C."/>
            <person name="Wang Y."/>
            <person name="Chen S."/>
        </authorList>
    </citation>
    <scope>NUCLEOTIDE SEQUENCE [LARGE SCALE GENOMIC DNA]</scope>
    <source>
        <strain evidence="9 10">ZZ0214-1</strain>
    </source>
</reference>
<keyword evidence="10" id="KW-1185">Reference proteome</keyword>
<keyword evidence="4 7" id="KW-0812">Transmembrane</keyword>
<dbReference type="GO" id="GO:0022857">
    <property type="term" value="F:transmembrane transporter activity"/>
    <property type="evidence" value="ECO:0007669"/>
    <property type="project" value="InterPro"/>
</dbReference>
<keyword evidence="3" id="KW-0813">Transport</keyword>
<proteinExistence type="inferred from homology"/>
<dbReference type="PROSITE" id="PS50850">
    <property type="entry name" value="MFS"/>
    <property type="match status" value="1"/>
</dbReference>
<feature type="transmembrane region" description="Helical" evidence="7">
    <location>
        <begin position="277"/>
        <end position="300"/>
    </location>
</feature>
<feature type="transmembrane region" description="Helical" evidence="7">
    <location>
        <begin position="224"/>
        <end position="244"/>
    </location>
</feature>
<protein>
    <recommendedName>
        <fullName evidence="8">Major facilitator superfamily (MFS) profile domain-containing protein</fullName>
    </recommendedName>
</protein>
<feature type="domain" description="Major facilitator superfamily (MFS) profile" evidence="8">
    <location>
        <begin position="72"/>
        <end position="460"/>
    </location>
</feature>
<evidence type="ECO:0000259" key="8">
    <source>
        <dbReference type="PROSITE" id="PS50850"/>
    </source>
</evidence>
<dbReference type="InterPro" id="IPR020846">
    <property type="entry name" value="MFS_dom"/>
</dbReference>
<dbReference type="AlphaFoldDB" id="A0A2G8RPB2"/>
<feature type="transmembrane region" description="Helical" evidence="7">
    <location>
        <begin position="161"/>
        <end position="184"/>
    </location>
</feature>
<dbReference type="InterPro" id="IPR011701">
    <property type="entry name" value="MFS"/>
</dbReference>
<dbReference type="Proteomes" id="UP000230002">
    <property type="component" value="Unassembled WGS sequence"/>
</dbReference>
<sequence>MISSTSFTIDQEVTLAPISPTREKHDVSIDPSTKDPGEIPVDTLKVIATQGDETEAKALISIKAMRRKASIQFAVLCMGNFVCGWNAGVVGPLGPRFLEAYHVGYSLLSISFSMMAVGRVFGATTFEYLVDRIGFGAISVTASILVAIGCALQASGVPFPVFVAASFLIGAGNAFLDVGSKAFVASQAGDSTAKMMILSAANGFGATCAPLAATRFALLARWSLVYTISIAFAVITGISQAITFRFRSQGECLKEIGQRPLEIPGDSLKGVSKYKQILHVPAIHLMAFFMFAYSGAQGIIDAWIITFLVEERQGGPNTGYVSTGMYAACAIGPLVMIPLSRKLGGWRAVLLYALLALALELVVWLVPSLIADGVAVSLVQFFLGTILPLVANHVRPVIVAPELFSGAISWISAIAPMGSTVAVFVSGVIASRTGINNLNPLVIALMGLMLVTWVFVPKHRAPPT</sequence>
<evidence type="ECO:0000313" key="9">
    <source>
        <dbReference type="EMBL" id="PIL23349.1"/>
    </source>
</evidence>
<feature type="transmembrane region" description="Helical" evidence="7">
    <location>
        <begin position="438"/>
        <end position="456"/>
    </location>
</feature>
<feature type="transmembrane region" description="Helical" evidence="7">
    <location>
        <begin position="73"/>
        <end position="94"/>
    </location>
</feature>
<feature type="transmembrane region" description="Helical" evidence="7">
    <location>
        <begin position="403"/>
        <end position="426"/>
    </location>
</feature>
<feature type="transmembrane region" description="Helical" evidence="7">
    <location>
        <begin position="320"/>
        <end position="337"/>
    </location>
</feature>
<evidence type="ECO:0000256" key="5">
    <source>
        <dbReference type="ARBA" id="ARBA00022989"/>
    </source>
</evidence>
<dbReference type="Gene3D" id="1.20.1250.20">
    <property type="entry name" value="MFS general substrate transporter like domains"/>
    <property type="match status" value="2"/>
</dbReference>
<dbReference type="Pfam" id="PF07690">
    <property type="entry name" value="MFS_1"/>
    <property type="match status" value="1"/>
</dbReference>
<feature type="transmembrane region" description="Helical" evidence="7">
    <location>
        <begin position="196"/>
        <end position="218"/>
    </location>
</feature>
<gene>
    <name evidence="9" type="ORF">GSI_14660</name>
</gene>
<feature type="transmembrane region" description="Helical" evidence="7">
    <location>
        <begin position="133"/>
        <end position="155"/>
    </location>
</feature>
<dbReference type="STRING" id="1077348.A0A2G8RPB2"/>
<keyword evidence="5 7" id="KW-1133">Transmembrane helix</keyword>
<dbReference type="InterPro" id="IPR051788">
    <property type="entry name" value="MFS_Transporter"/>
</dbReference>
<feature type="transmembrane region" description="Helical" evidence="7">
    <location>
        <begin position="100"/>
        <end position="121"/>
    </location>
</feature>